<dbReference type="InterPro" id="IPR029062">
    <property type="entry name" value="Class_I_gatase-like"/>
</dbReference>
<evidence type="ECO:0000259" key="4">
    <source>
        <dbReference type="Pfam" id="PF01965"/>
    </source>
</evidence>
<proteinExistence type="inferred from homology"/>
<evidence type="ECO:0000313" key="5">
    <source>
        <dbReference type="EMBL" id="MYL20315.1"/>
    </source>
</evidence>
<dbReference type="InterPro" id="IPR050325">
    <property type="entry name" value="Prot/Nucl_acid_deglycase"/>
</dbReference>
<dbReference type="CDD" id="cd03141">
    <property type="entry name" value="GATase1_Hsp31_like"/>
    <property type="match status" value="1"/>
</dbReference>
<dbReference type="GO" id="GO:0019243">
    <property type="term" value="P:methylglyoxal catabolic process to D-lactate via S-lactoyl-glutathione"/>
    <property type="evidence" value="ECO:0007669"/>
    <property type="project" value="TreeGrafter"/>
</dbReference>
<dbReference type="AlphaFoldDB" id="A0A845DUY2"/>
<dbReference type="Pfam" id="PF01965">
    <property type="entry name" value="DJ-1_PfpI"/>
    <property type="match status" value="1"/>
</dbReference>
<evidence type="ECO:0000256" key="3">
    <source>
        <dbReference type="ARBA" id="ARBA00038493"/>
    </source>
</evidence>
<sequence length="220" mass="23974">MSKKILMIVTNAARMNGHETGLWLSEFVEPSVEFGEAGYEVTAASPLGGRPPIDENSYSNQLPEVWDGVMEPISRTVALGEVDPTSYAAIFLCGGHGTMVDFPENDQLAELLRHFLTEGKVIASVCHGPAGFVGVTDHNQQPFVNGKKLTGFSNEEETLTGLEGHVPFSLEDRLIEEGAEFKRGEPDESHVVVDFPFVTGQNPSSSLETAQKVLEQLKDR</sequence>
<dbReference type="Proteomes" id="UP000460949">
    <property type="component" value="Unassembled WGS sequence"/>
</dbReference>
<dbReference type="PANTHER" id="PTHR48094:SF11">
    <property type="entry name" value="GLUTATHIONE-INDEPENDENT GLYOXALASE HSP31-RELATED"/>
    <property type="match status" value="1"/>
</dbReference>
<dbReference type="GO" id="GO:0005737">
    <property type="term" value="C:cytoplasm"/>
    <property type="evidence" value="ECO:0007669"/>
    <property type="project" value="TreeGrafter"/>
</dbReference>
<dbReference type="OrthoDB" id="9792284at2"/>
<keyword evidence="2" id="KW-0456">Lyase</keyword>
<evidence type="ECO:0000256" key="2">
    <source>
        <dbReference type="ARBA" id="ARBA00023239"/>
    </source>
</evidence>
<dbReference type="RefSeq" id="WP_160836908.1">
    <property type="nucleotide sequence ID" value="NZ_WMET01000002.1"/>
</dbReference>
<reference evidence="5 6" key="1">
    <citation type="submission" date="2019-11" db="EMBL/GenBank/DDBJ databases">
        <title>Genome sequences of 17 halophilic strains isolated from different environments.</title>
        <authorList>
            <person name="Furrow R.E."/>
        </authorList>
    </citation>
    <scope>NUCLEOTIDE SEQUENCE [LARGE SCALE GENOMIC DNA]</scope>
    <source>
        <strain evidence="5 6">22511_23_Filter</strain>
    </source>
</reference>
<keyword evidence="1" id="KW-0346">Stress response</keyword>
<dbReference type="Gene3D" id="3.40.50.880">
    <property type="match status" value="1"/>
</dbReference>
<evidence type="ECO:0000313" key="6">
    <source>
        <dbReference type="Proteomes" id="UP000460949"/>
    </source>
</evidence>
<dbReference type="PANTHER" id="PTHR48094">
    <property type="entry name" value="PROTEIN/NUCLEIC ACID DEGLYCASE DJ-1-RELATED"/>
    <property type="match status" value="1"/>
</dbReference>
<dbReference type="SUPFAM" id="SSF52317">
    <property type="entry name" value="Class I glutamine amidotransferase-like"/>
    <property type="match status" value="1"/>
</dbReference>
<gene>
    <name evidence="5" type="ORF">GLW04_10480</name>
</gene>
<dbReference type="EMBL" id="WMET01000002">
    <property type="protein sequence ID" value="MYL20315.1"/>
    <property type="molecule type" value="Genomic_DNA"/>
</dbReference>
<protein>
    <submittedName>
        <fullName evidence="5">Type 1 glutamine amidotransferase domain-containing protein</fullName>
    </submittedName>
</protein>
<comment type="similarity">
    <text evidence="3">Belongs to the peptidase C56 family. HSP31-like subfamily.</text>
</comment>
<dbReference type="InterPro" id="IPR002818">
    <property type="entry name" value="DJ-1/PfpI"/>
</dbReference>
<organism evidence="5 6">
    <name type="scientific">Halobacillus litoralis</name>
    <dbReference type="NCBI Taxonomy" id="45668"/>
    <lineage>
        <taxon>Bacteria</taxon>
        <taxon>Bacillati</taxon>
        <taxon>Bacillota</taxon>
        <taxon>Bacilli</taxon>
        <taxon>Bacillales</taxon>
        <taxon>Bacillaceae</taxon>
        <taxon>Halobacillus</taxon>
    </lineage>
</organism>
<dbReference type="GO" id="GO:0019172">
    <property type="term" value="F:glyoxalase III activity"/>
    <property type="evidence" value="ECO:0007669"/>
    <property type="project" value="TreeGrafter"/>
</dbReference>
<feature type="domain" description="DJ-1/PfpI" evidence="4">
    <location>
        <begin position="25"/>
        <end position="216"/>
    </location>
</feature>
<keyword evidence="5" id="KW-0315">Glutamine amidotransferase</keyword>
<name>A0A845DUY2_9BACI</name>
<accession>A0A845DUY2</accession>
<keyword evidence="5" id="KW-0808">Transferase</keyword>
<evidence type="ECO:0000256" key="1">
    <source>
        <dbReference type="ARBA" id="ARBA00023016"/>
    </source>
</evidence>
<comment type="caution">
    <text evidence="5">The sequence shown here is derived from an EMBL/GenBank/DDBJ whole genome shotgun (WGS) entry which is preliminary data.</text>
</comment>
<dbReference type="GO" id="GO:0016740">
    <property type="term" value="F:transferase activity"/>
    <property type="evidence" value="ECO:0007669"/>
    <property type="project" value="UniProtKB-KW"/>
</dbReference>